<dbReference type="InterPro" id="IPR037401">
    <property type="entry name" value="SnoaL-like"/>
</dbReference>
<dbReference type="EMBL" id="FMAC01000001">
    <property type="protein sequence ID" value="SCB07862.1"/>
    <property type="molecule type" value="Genomic_DNA"/>
</dbReference>
<sequence>MTDANTIADRYIAIWNEADTDRRRALIAEAWAEDCSYIDPMMRADNREQIHALVTAAHDRFPGFRFTLITNGDRHGDNLRFSWGFGPADAEPLIKGTDFAILEGDQLKSVHGFIDQLPAAA</sequence>
<dbReference type="Pfam" id="PF12680">
    <property type="entry name" value="SnoaL_2"/>
    <property type="match status" value="1"/>
</dbReference>
<evidence type="ECO:0000313" key="2">
    <source>
        <dbReference type="EMBL" id="SCB07862.1"/>
    </source>
</evidence>
<dbReference type="OrthoDB" id="9808719at2"/>
<evidence type="ECO:0000259" key="1">
    <source>
        <dbReference type="Pfam" id="PF12680"/>
    </source>
</evidence>
<protein>
    <submittedName>
        <fullName evidence="2">SnoaL-like domain-containing protein</fullName>
    </submittedName>
</protein>
<name>A0A1C3TXP5_9HYPH</name>
<dbReference type="STRING" id="52131.GA0061100_101221"/>
<accession>A0A1C3TXP5</accession>
<dbReference type="InterPro" id="IPR032710">
    <property type="entry name" value="NTF2-like_dom_sf"/>
</dbReference>
<feature type="domain" description="SnoaL-like" evidence="1">
    <location>
        <begin position="9"/>
        <end position="85"/>
    </location>
</feature>
<dbReference type="Gene3D" id="3.10.450.50">
    <property type="match status" value="1"/>
</dbReference>
<reference evidence="3" key="1">
    <citation type="submission" date="2016-08" db="EMBL/GenBank/DDBJ databases">
        <authorList>
            <person name="Varghese N."/>
            <person name="Submissions Spin"/>
        </authorList>
    </citation>
    <scope>NUCLEOTIDE SEQUENCE [LARGE SCALE GENOMIC DNA]</scope>
    <source>
        <strain evidence="3">CCBAU 57015</strain>
    </source>
</reference>
<proteinExistence type="predicted"/>
<dbReference type="RefSeq" id="WP_075850783.1">
    <property type="nucleotide sequence ID" value="NZ_FMAC01000001.1"/>
</dbReference>
<evidence type="ECO:0000313" key="3">
    <source>
        <dbReference type="Proteomes" id="UP000186228"/>
    </source>
</evidence>
<gene>
    <name evidence="2" type="ORF">GA0061100_101221</name>
</gene>
<dbReference type="SUPFAM" id="SSF54427">
    <property type="entry name" value="NTF2-like"/>
    <property type="match status" value="1"/>
</dbReference>
<keyword evidence="3" id="KW-1185">Reference proteome</keyword>
<dbReference type="Proteomes" id="UP000186228">
    <property type="component" value="Unassembled WGS sequence"/>
</dbReference>
<dbReference type="AlphaFoldDB" id="A0A1C3TXP5"/>
<organism evidence="2 3">
    <name type="scientific">Rhizobium hainanense</name>
    <dbReference type="NCBI Taxonomy" id="52131"/>
    <lineage>
        <taxon>Bacteria</taxon>
        <taxon>Pseudomonadati</taxon>
        <taxon>Pseudomonadota</taxon>
        <taxon>Alphaproteobacteria</taxon>
        <taxon>Hyphomicrobiales</taxon>
        <taxon>Rhizobiaceae</taxon>
        <taxon>Rhizobium/Agrobacterium group</taxon>
        <taxon>Rhizobium</taxon>
    </lineage>
</organism>